<accession>A0AAF0BXC4</accession>
<dbReference type="Pfam" id="PF12697">
    <property type="entry name" value="Abhydrolase_6"/>
    <property type="match status" value="1"/>
</dbReference>
<keyword evidence="1 3" id="KW-0378">Hydrolase</keyword>
<evidence type="ECO:0000313" key="3">
    <source>
        <dbReference type="EMBL" id="WCO68920.1"/>
    </source>
</evidence>
<sequence length="243" mass="25771">MIVFVHGVPETAATWRKVREAVAGESVALALPGFGCPVPDGFVPSKEAYLQWLLGELDALDGPIDLVGHDWGAGLTYPVASHHGDRLRSWVADVGNIAHPDYVWHDFARLWQTPGDGEAFFAAQEAQSVDERAAGYATLGLDADDAHEMAAAGDATMGRCILGLYRSAVPNPHADWGPWAPSAAPGMVLHPTDDPFSDATLAAETAEALGARFATLDGAGHFWPYQAPEQGAAALEAFWASLD</sequence>
<protein>
    <submittedName>
        <fullName evidence="3">Alpha/beta hydrolase</fullName>
    </submittedName>
</protein>
<feature type="domain" description="AB hydrolase-1" evidence="2">
    <location>
        <begin position="2"/>
        <end position="233"/>
    </location>
</feature>
<evidence type="ECO:0000313" key="4">
    <source>
        <dbReference type="Proteomes" id="UP001216390"/>
    </source>
</evidence>
<dbReference type="GO" id="GO:0016787">
    <property type="term" value="F:hydrolase activity"/>
    <property type="evidence" value="ECO:0007669"/>
    <property type="project" value="UniProtKB-KW"/>
</dbReference>
<organism evidence="3 4">
    <name type="scientific">Iamia majanohamensis</name>
    <dbReference type="NCBI Taxonomy" id="467976"/>
    <lineage>
        <taxon>Bacteria</taxon>
        <taxon>Bacillati</taxon>
        <taxon>Actinomycetota</taxon>
        <taxon>Acidimicrobiia</taxon>
        <taxon>Acidimicrobiales</taxon>
        <taxon>Iamiaceae</taxon>
        <taxon>Iamia</taxon>
    </lineage>
</organism>
<dbReference type="Proteomes" id="UP001216390">
    <property type="component" value="Chromosome"/>
</dbReference>
<evidence type="ECO:0000256" key="1">
    <source>
        <dbReference type="ARBA" id="ARBA00022801"/>
    </source>
</evidence>
<dbReference type="PANTHER" id="PTHR43329">
    <property type="entry name" value="EPOXIDE HYDROLASE"/>
    <property type="match status" value="1"/>
</dbReference>
<proteinExistence type="predicted"/>
<dbReference type="InterPro" id="IPR029058">
    <property type="entry name" value="AB_hydrolase_fold"/>
</dbReference>
<dbReference type="SUPFAM" id="SSF53474">
    <property type="entry name" value="alpha/beta-Hydrolases"/>
    <property type="match status" value="1"/>
</dbReference>
<dbReference type="InterPro" id="IPR000073">
    <property type="entry name" value="AB_hydrolase_1"/>
</dbReference>
<dbReference type="PRINTS" id="PR00412">
    <property type="entry name" value="EPOXHYDRLASE"/>
</dbReference>
<name>A0AAF0BXC4_9ACTN</name>
<dbReference type="KEGG" id="ima:PO878_09310"/>
<dbReference type="EMBL" id="CP116942">
    <property type="protein sequence ID" value="WCO68920.1"/>
    <property type="molecule type" value="Genomic_DNA"/>
</dbReference>
<keyword evidence="4" id="KW-1185">Reference proteome</keyword>
<dbReference type="RefSeq" id="WP_272738434.1">
    <property type="nucleotide sequence ID" value="NZ_CP116942.1"/>
</dbReference>
<gene>
    <name evidence="3" type="ORF">PO878_09310</name>
</gene>
<dbReference type="AlphaFoldDB" id="A0AAF0BXC4"/>
<reference evidence="3" key="1">
    <citation type="submission" date="2023-01" db="EMBL/GenBank/DDBJ databases">
        <title>The diversity of Class Acidimicrobiia in South China Sea sediment environments and the proposal of Iamia marina sp. nov., a novel species of the genus Iamia.</title>
        <authorList>
            <person name="He Y."/>
            <person name="Tian X."/>
        </authorList>
    </citation>
    <scope>NUCLEOTIDE SEQUENCE</scope>
    <source>
        <strain evidence="3">DSM 19957</strain>
    </source>
</reference>
<dbReference type="InterPro" id="IPR000639">
    <property type="entry name" value="Epox_hydrolase-like"/>
</dbReference>
<evidence type="ECO:0000259" key="2">
    <source>
        <dbReference type="Pfam" id="PF12697"/>
    </source>
</evidence>
<dbReference type="Gene3D" id="3.40.50.1820">
    <property type="entry name" value="alpha/beta hydrolase"/>
    <property type="match status" value="1"/>
</dbReference>